<dbReference type="AlphaFoldDB" id="A0A291RSP8"/>
<proteinExistence type="predicted"/>
<dbReference type="EMBL" id="CP023778">
    <property type="protein sequence ID" value="ATL70252.1"/>
    <property type="molecule type" value="Genomic_DNA"/>
</dbReference>
<name>A0A291RSP8_9NOCA</name>
<evidence type="ECO:0000313" key="2">
    <source>
        <dbReference type="Proteomes" id="UP000221961"/>
    </source>
</evidence>
<sequence length="75" mass="8265">MLEFVRADDALRVDADIGLLGEVVDLPLQHQLISIPCLGMVGCHHRCVDAVLHRTQLGSQIVAAALIQITRRLLR</sequence>
<accession>A0A291RSP8</accession>
<protein>
    <submittedName>
        <fullName evidence="1">Uncharacterized protein</fullName>
    </submittedName>
</protein>
<dbReference type="Proteomes" id="UP000221961">
    <property type="component" value="Chromosome"/>
</dbReference>
<dbReference type="KEGG" id="ntp:CRH09_32780"/>
<organism evidence="1 2">
    <name type="scientific">Nocardia terpenica</name>
    <dbReference type="NCBI Taxonomy" id="455432"/>
    <lineage>
        <taxon>Bacteria</taxon>
        <taxon>Bacillati</taxon>
        <taxon>Actinomycetota</taxon>
        <taxon>Actinomycetes</taxon>
        <taxon>Mycobacteriales</taxon>
        <taxon>Nocardiaceae</taxon>
        <taxon>Nocardia</taxon>
    </lineage>
</organism>
<gene>
    <name evidence="1" type="ORF">CRH09_32780</name>
</gene>
<evidence type="ECO:0000313" key="1">
    <source>
        <dbReference type="EMBL" id="ATL70252.1"/>
    </source>
</evidence>
<reference evidence="1 2" key="1">
    <citation type="submission" date="2017-10" db="EMBL/GenBank/DDBJ databases">
        <title>Comparative genomics between pathogenic Norcardia.</title>
        <authorList>
            <person name="Zeng L."/>
        </authorList>
    </citation>
    <scope>NUCLEOTIDE SEQUENCE [LARGE SCALE GENOMIC DNA]</scope>
    <source>
        <strain evidence="1 2">NC_YFY_NT001</strain>
    </source>
</reference>